<proteinExistence type="predicted"/>
<protein>
    <submittedName>
        <fullName evidence="2">Helix-turn-helix</fullName>
    </submittedName>
</protein>
<dbReference type="Gene3D" id="1.10.260.40">
    <property type="entry name" value="lambda repressor-like DNA-binding domains"/>
    <property type="match status" value="1"/>
</dbReference>
<accession>A0A1M6G0P2</accession>
<dbReference type="SUPFAM" id="SSF47413">
    <property type="entry name" value="lambda repressor-like DNA-binding domains"/>
    <property type="match status" value="1"/>
</dbReference>
<dbReference type="EMBL" id="FQZI01000004">
    <property type="protein sequence ID" value="SHJ03479.1"/>
    <property type="molecule type" value="Genomic_DNA"/>
</dbReference>
<gene>
    <name evidence="2" type="ORF">SAMN05444363_2449</name>
</gene>
<organism evidence="2 3">
    <name type="scientific">Flavobacterium terrae</name>
    <dbReference type="NCBI Taxonomy" id="415425"/>
    <lineage>
        <taxon>Bacteria</taxon>
        <taxon>Pseudomonadati</taxon>
        <taxon>Bacteroidota</taxon>
        <taxon>Flavobacteriia</taxon>
        <taxon>Flavobacteriales</taxon>
        <taxon>Flavobacteriaceae</taxon>
        <taxon>Flavobacterium</taxon>
    </lineage>
</organism>
<reference evidence="3" key="1">
    <citation type="submission" date="2016-11" db="EMBL/GenBank/DDBJ databases">
        <authorList>
            <person name="Varghese N."/>
            <person name="Submissions S."/>
        </authorList>
    </citation>
    <scope>NUCLEOTIDE SEQUENCE [LARGE SCALE GENOMIC DNA]</scope>
    <source>
        <strain evidence="3">DSM 18829</strain>
    </source>
</reference>
<dbReference type="STRING" id="415425.SAMN05444363_2449"/>
<evidence type="ECO:0000259" key="1">
    <source>
        <dbReference type="PROSITE" id="PS50943"/>
    </source>
</evidence>
<dbReference type="GO" id="GO:0003677">
    <property type="term" value="F:DNA binding"/>
    <property type="evidence" value="ECO:0007669"/>
    <property type="project" value="InterPro"/>
</dbReference>
<evidence type="ECO:0000313" key="3">
    <source>
        <dbReference type="Proteomes" id="UP000184488"/>
    </source>
</evidence>
<sequence>MKHKKSLKETLGIPQEELAALLGVTRSQISMYESGKRGLPLTAMIELTSMLTYMEKSKRNDKLFKEYQENEKQLTLKQLEKELQETVYLQLLLEKRMNVVQKIRNENLNALQLLDYLETKIPKKNNILHQHIKNKALLQLKKNSDYQLERLGIKKMILELQSKTLKQKIKTINNDKPNDLV</sequence>
<dbReference type="PROSITE" id="PS50943">
    <property type="entry name" value="HTH_CROC1"/>
    <property type="match status" value="1"/>
</dbReference>
<dbReference type="AlphaFoldDB" id="A0A1M6G0P2"/>
<dbReference type="RefSeq" id="WP_073311777.1">
    <property type="nucleotide sequence ID" value="NZ_FQZI01000004.1"/>
</dbReference>
<dbReference type="InterPro" id="IPR010982">
    <property type="entry name" value="Lambda_DNA-bd_dom_sf"/>
</dbReference>
<feature type="domain" description="HTH cro/C1-type" evidence="1">
    <location>
        <begin position="5"/>
        <end position="47"/>
    </location>
</feature>
<dbReference type="CDD" id="cd00093">
    <property type="entry name" value="HTH_XRE"/>
    <property type="match status" value="1"/>
</dbReference>
<evidence type="ECO:0000313" key="2">
    <source>
        <dbReference type="EMBL" id="SHJ03479.1"/>
    </source>
</evidence>
<dbReference type="Proteomes" id="UP000184488">
    <property type="component" value="Unassembled WGS sequence"/>
</dbReference>
<keyword evidence="3" id="KW-1185">Reference proteome</keyword>
<dbReference type="OrthoDB" id="1366976at2"/>
<name>A0A1M6G0P2_9FLAO</name>
<dbReference type="SMART" id="SM00530">
    <property type="entry name" value="HTH_XRE"/>
    <property type="match status" value="1"/>
</dbReference>
<dbReference type="Pfam" id="PF01381">
    <property type="entry name" value="HTH_3"/>
    <property type="match status" value="1"/>
</dbReference>
<dbReference type="InterPro" id="IPR001387">
    <property type="entry name" value="Cro/C1-type_HTH"/>
</dbReference>